<evidence type="ECO:0000256" key="1">
    <source>
        <dbReference type="SAM" id="Phobius"/>
    </source>
</evidence>
<accession>A0A7W5FKK3</accession>
<reference evidence="2 3" key="1">
    <citation type="submission" date="2020-08" db="EMBL/GenBank/DDBJ databases">
        <title>Genomic Encyclopedia of Type Strains, Phase III (KMG-III): the genomes of soil and plant-associated and newly described type strains.</title>
        <authorList>
            <person name="Whitman W."/>
        </authorList>
    </citation>
    <scope>NUCLEOTIDE SEQUENCE [LARGE SCALE GENOMIC DNA]</scope>
    <source>
        <strain evidence="2 3">CECT 5862</strain>
    </source>
</reference>
<dbReference type="AlphaFoldDB" id="A0A7W5FKK3"/>
<keyword evidence="1" id="KW-1133">Transmembrane helix</keyword>
<keyword evidence="1" id="KW-0472">Membrane</keyword>
<comment type="caution">
    <text evidence="2">The sequence shown here is derived from an EMBL/GenBank/DDBJ whole genome shotgun (WGS) entry which is preliminary data.</text>
</comment>
<feature type="transmembrane region" description="Helical" evidence="1">
    <location>
        <begin position="6"/>
        <end position="30"/>
    </location>
</feature>
<evidence type="ECO:0000313" key="3">
    <source>
        <dbReference type="Proteomes" id="UP000570361"/>
    </source>
</evidence>
<name>A0A7W5FKK3_9BACL</name>
<dbReference type="EMBL" id="JACHXK010000001">
    <property type="protein sequence ID" value="MBB3107997.1"/>
    <property type="molecule type" value="Genomic_DNA"/>
</dbReference>
<evidence type="ECO:0000313" key="2">
    <source>
        <dbReference type="EMBL" id="MBB3107997.1"/>
    </source>
</evidence>
<gene>
    <name evidence="2" type="ORF">FHS18_000025</name>
</gene>
<protein>
    <submittedName>
        <fullName evidence="2">Uncharacterized protein</fullName>
    </submittedName>
</protein>
<keyword evidence="3" id="KW-1185">Reference proteome</keyword>
<keyword evidence="1" id="KW-0812">Transmembrane</keyword>
<proteinExistence type="predicted"/>
<organism evidence="2 3">
    <name type="scientific">Paenibacillus phyllosphaerae</name>
    <dbReference type="NCBI Taxonomy" id="274593"/>
    <lineage>
        <taxon>Bacteria</taxon>
        <taxon>Bacillati</taxon>
        <taxon>Bacillota</taxon>
        <taxon>Bacilli</taxon>
        <taxon>Bacillales</taxon>
        <taxon>Paenibacillaceae</taxon>
        <taxon>Paenibacillus</taxon>
    </lineage>
</organism>
<dbReference type="Proteomes" id="UP000570361">
    <property type="component" value="Unassembled WGS sequence"/>
</dbReference>
<sequence>MDAMAIYLFFFGMLALLAVGLLVPAHYITIPEDDGNEVK</sequence>